<reference evidence="1" key="1">
    <citation type="submission" date="2019-11" db="EMBL/GenBank/DDBJ databases">
        <authorList>
            <person name="Falquet L."/>
            <person name="Falquet L."/>
        </authorList>
    </citation>
    <scope>NUCLEOTIDE SEQUENCE</scope>
    <source>
        <strain evidence="1">14/OD_0492</strain>
    </source>
</reference>
<dbReference type="EMBL" id="LR739237">
    <property type="protein sequence ID" value="VZS00927.1"/>
    <property type="molecule type" value="Genomic_DNA"/>
</dbReference>
<evidence type="ECO:0000313" key="1">
    <source>
        <dbReference type="EMBL" id="VZS00927.1"/>
    </source>
</evidence>
<protein>
    <submittedName>
        <fullName evidence="1">Uncharacterized protein</fullName>
    </submittedName>
</protein>
<gene>
    <name evidence="1" type="ORF">MF5582_00844</name>
</gene>
<accession>A0A654IQ83</accession>
<name>A0A654IQ83_9MOLU</name>
<organism evidence="1">
    <name type="scientific">Mycoplasma feriruminatoris</name>
    <dbReference type="NCBI Taxonomy" id="1179777"/>
    <lineage>
        <taxon>Bacteria</taxon>
        <taxon>Bacillati</taxon>
        <taxon>Mycoplasmatota</taxon>
        <taxon>Mollicutes</taxon>
        <taxon>Mycoplasmataceae</taxon>
        <taxon>Mycoplasma</taxon>
    </lineage>
</organism>
<sequence>MSWCFGDWLESNLTKWLALVASITSIFPDELKSLNAPFVCVPNSILSTTKTTISAWFHSNKSVESLKLVSVFPEPVVCQI</sequence>
<proteinExistence type="predicted"/>
<dbReference type="AlphaFoldDB" id="A0A654IQ83"/>